<dbReference type="eggNOG" id="COG4222">
    <property type="taxonomic scope" value="Bacteria"/>
</dbReference>
<dbReference type="PROSITE" id="PS51257">
    <property type="entry name" value="PROKAR_LIPOPROTEIN"/>
    <property type="match status" value="1"/>
</dbReference>
<dbReference type="GeneID" id="67184022"/>
<dbReference type="KEGG" id="fbl:Fbal_1268"/>
<gene>
    <name evidence="1" type="ordered locus">Fbal_1268</name>
</gene>
<dbReference type="AlphaFoldDB" id="E1SL99"/>
<organism evidence="1 2">
    <name type="scientific">Ferrimonas balearica (strain DSM 9799 / CCM 4581 / KCTC 23876 / PAT)</name>
    <dbReference type="NCBI Taxonomy" id="550540"/>
    <lineage>
        <taxon>Bacteria</taxon>
        <taxon>Pseudomonadati</taxon>
        <taxon>Pseudomonadota</taxon>
        <taxon>Gammaproteobacteria</taxon>
        <taxon>Alteromonadales</taxon>
        <taxon>Ferrimonadaceae</taxon>
        <taxon>Ferrimonas</taxon>
    </lineage>
</organism>
<accession>E1SL99</accession>
<reference evidence="1 2" key="1">
    <citation type="journal article" date="2010" name="Stand. Genomic Sci.">
        <title>Complete genome sequence of Ferrimonas balearica type strain (PAT).</title>
        <authorList>
            <person name="Nolan M."/>
            <person name="Sikorski J."/>
            <person name="Davenport K."/>
            <person name="Lucas S."/>
            <person name="Glavina Del Rio T."/>
            <person name="Tice H."/>
            <person name="Cheng J."/>
            <person name="Goodwin L."/>
            <person name="Pitluck S."/>
            <person name="Liolios K."/>
            <person name="Ivanova N."/>
            <person name="Mavromatis K."/>
            <person name="Ovchinnikova G."/>
            <person name="Pati A."/>
            <person name="Chen A."/>
            <person name="Palaniappan K."/>
            <person name="Land M."/>
            <person name="Hauser L."/>
            <person name="Chang Y."/>
            <person name="Jeffries C."/>
            <person name="Tapia R."/>
            <person name="Brettin T."/>
            <person name="Detter J."/>
            <person name="Han C."/>
            <person name="Yasawong M."/>
            <person name="Rohde M."/>
            <person name="Tindall B."/>
            <person name="Goker M."/>
            <person name="Woyke T."/>
            <person name="Bristow J."/>
            <person name="Eisen J."/>
            <person name="Markowitz V."/>
            <person name="Hugenholtz P."/>
            <person name="Kyrpides N."/>
            <person name="Klenk H."/>
            <person name="Lapidus A."/>
        </authorList>
    </citation>
    <scope>NUCLEOTIDE SEQUENCE [LARGE SCALE GENOMIC DNA]</scope>
    <source>
        <strain evidence="2">DSM 9799 / CCM 4581 / KCTC 23876 / PAT</strain>
    </source>
</reference>
<evidence type="ECO:0000313" key="1">
    <source>
        <dbReference type="EMBL" id="ADN75477.1"/>
    </source>
</evidence>
<name>E1SL99_FERBD</name>
<dbReference type="EMBL" id="CP002209">
    <property type="protein sequence ID" value="ADN75477.1"/>
    <property type="molecule type" value="Genomic_DNA"/>
</dbReference>
<dbReference type="STRING" id="550540.Fbal_1268"/>
<keyword evidence="2" id="KW-1185">Reference proteome</keyword>
<dbReference type="Proteomes" id="UP000006683">
    <property type="component" value="Chromosome"/>
</dbReference>
<dbReference type="OrthoDB" id="5592990at2"/>
<evidence type="ECO:0008006" key="3">
    <source>
        <dbReference type="Google" id="ProtNLM"/>
    </source>
</evidence>
<proteinExistence type="predicted"/>
<protein>
    <recommendedName>
        <fullName evidence="3">Lipoprotein</fullName>
    </recommendedName>
</protein>
<evidence type="ECO:0000313" key="2">
    <source>
        <dbReference type="Proteomes" id="UP000006683"/>
    </source>
</evidence>
<sequence length="547" mass="59198">MRRLRNHATPIAIALTVLLSSCGGDSDGDNIIIDDPNPVALTGVFSDSPVSGLAYESASQQALTNANGEFTYLEGETVVFSIGGTAFPAVAGQAEVTPQTLYDDQDAHTTEVVNTLRLLQTLDSDGNPENGIQLDEALHTAMASTSLDMGSENFDAEAEAALENAGVEAPLVDEETALAHYGQGRDYQVSDLAGTWMDLFYDLPASDNLVDGFAYAVDRLEIEPDGTTLATALAKSGNRELDSETLQLNLDSDGRLLLAEAPEWEAYLSADKDKFTVFDRYEGSLEFGMAIKLGSDYQQSDLTGQWYTIGVEMPLSSPYDPDLPYLYLDRWQVDNDGNLAIYALHGGDSTGPIGPGELDDTVSAQLSTEGTITIAGDEEDAGMMYMARSKDVVVRHEHNDSRSALIVAVKPPEAITLADLEGTWRMYSFGLPPVGEMNPEGYSYDVDEMVIDAEGNVTAVHLRHVEWTADQGLIDEHWQSGATYPSDDSWIDGDWEATFTLREDGLVETGGEELGVLAINASKDMMINYFNDDGEQGFALAVRLVTP</sequence>
<dbReference type="HOGENOM" id="CLU_523622_0_0_6"/>
<dbReference type="RefSeq" id="WP_013344783.1">
    <property type="nucleotide sequence ID" value="NC_014541.1"/>
</dbReference>